<protein>
    <submittedName>
        <fullName evidence="3">ComF family protein</fullName>
    </submittedName>
</protein>
<reference evidence="3 4" key="1">
    <citation type="submission" date="2013-08" db="EMBL/GenBank/DDBJ databases">
        <authorList>
            <person name="Durkin A.S."/>
            <person name="Haft D.R."/>
            <person name="McCorrison J."/>
            <person name="Torralba M."/>
            <person name="Gillis M."/>
            <person name="Haft D.H."/>
            <person name="Methe B."/>
            <person name="Sutton G."/>
            <person name="Nelson K.E."/>
        </authorList>
    </citation>
    <scope>NUCLEOTIDE SEQUENCE [LARGE SCALE GENOMIC DNA]</scope>
    <source>
        <strain evidence="3 4">F0195</strain>
    </source>
</reference>
<dbReference type="eggNOG" id="COG1040">
    <property type="taxonomic scope" value="Bacteria"/>
</dbReference>
<comment type="caution">
    <text evidence="3">The sequence shown here is derived from an EMBL/GenBank/DDBJ whole genome shotgun (WGS) entry which is preliminary data.</text>
</comment>
<organism evidence="3 4">
    <name type="scientific">Olsenella profusa F0195</name>
    <dbReference type="NCBI Taxonomy" id="1125712"/>
    <lineage>
        <taxon>Bacteria</taxon>
        <taxon>Bacillati</taxon>
        <taxon>Actinomycetota</taxon>
        <taxon>Coriobacteriia</taxon>
        <taxon>Coriobacteriales</taxon>
        <taxon>Atopobiaceae</taxon>
        <taxon>Olsenella</taxon>
    </lineage>
</organism>
<evidence type="ECO:0000256" key="1">
    <source>
        <dbReference type="ARBA" id="ARBA00008007"/>
    </source>
</evidence>
<dbReference type="Pfam" id="PF00156">
    <property type="entry name" value="Pribosyltran"/>
    <property type="match status" value="1"/>
</dbReference>
<accession>U2TUE9</accession>
<dbReference type="RefSeq" id="WP_021725273.1">
    <property type="nucleotide sequence ID" value="NZ_AWEZ01000017.1"/>
</dbReference>
<dbReference type="STRING" id="1125712.HMPREF1316_1384"/>
<dbReference type="AlphaFoldDB" id="U2TUE9"/>
<evidence type="ECO:0000313" key="3">
    <source>
        <dbReference type="EMBL" id="ERL09980.1"/>
    </source>
</evidence>
<name>U2TUE9_9ACTN</name>
<proteinExistence type="inferred from homology"/>
<keyword evidence="4" id="KW-1185">Reference proteome</keyword>
<dbReference type="Proteomes" id="UP000016638">
    <property type="component" value="Unassembled WGS sequence"/>
</dbReference>
<dbReference type="OrthoDB" id="5242900at2"/>
<dbReference type="PANTHER" id="PTHR47505">
    <property type="entry name" value="DNA UTILIZATION PROTEIN YHGH"/>
    <property type="match status" value="1"/>
</dbReference>
<dbReference type="EMBL" id="AWEZ01000017">
    <property type="protein sequence ID" value="ERL09980.1"/>
    <property type="molecule type" value="Genomic_DNA"/>
</dbReference>
<gene>
    <name evidence="3" type="ORF">HMPREF1316_1384</name>
</gene>
<dbReference type="Gene3D" id="3.40.50.2020">
    <property type="match status" value="1"/>
</dbReference>
<dbReference type="CDD" id="cd06223">
    <property type="entry name" value="PRTases_typeI"/>
    <property type="match status" value="1"/>
</dbReference>
<dbReference type="SUPFAM" id="SSF161187">
    <property type="entry name" value="YfgJ-like"/>
    <property type="match status" value="1"/>
</dbReference>
<dbReference type="InterPro" id="IPR051910">
    <property type="entry name" value="ComF/GntX_DNA_util-trans"/>
</dbReference>
<evidence type="ECO:0000313" key="4">
    <source>
        <dbReference type="Proteomes" id="UP000016638"/>
    </source>
</evidence>
<dbReference type="PATRIC" id="fig|1125712.3.peg.422"/>
<dbReference type="PANTHER" id="PTHR47505:SF1">
    <property type="entry name" value="DNA UTILIZATION PROTEIN YHGH"/>
    <property type="match status" value="1"/>
</dbReference>
<dbReference type="InterPro" id="IPR029057">
    <property type="entry name" value="PRTase-like"/>
</dbReference>
<feature type="domain" description="Phosphoribosyltransferase" evidence="2">
    <location>
        <begin position="157"/>
        <end position="245"/>
    </location>
</feature>
<dbReference type="SUPFAM" id="SSF53271">
    <property type="entry name" value="PRTase-like"/>
    <property type="match status" value="1"/>
</dbReference>
<comment type="similarity">
    <text evidence="1">Belongs to the ComF/GntX family.</text>
</comment>
<sequence length="248" mass="26417">MVPASVSSQLILSHLVDGAAEALWPTRCVGCDRPGTLLCPHCRAALPWIDQRWACLNCGAPAGWLACSECDEPWETRTVACALPFAGVGTRLVTAYKDGHERRLAPVLAVAIACALDEARAWPAPDGRPRFDPAATDALCFVPATERAFVRRGFDHMEGVARALSALEGIPMADVLARGPARDQRSLGRSERAANLRDSVEVVSDVAGLSLLLVDDVITTGASIRACAQALRDHGAREVSACALARVW</sequence>
<evidence type="ECO:0000259" key="2">
    <source>
        <dbReference type="Pfam" id="PF00156"/>
    </source>
</evidence>
<dbReference type="InterPro" id="IPR000836">
    <property type="entry name" value="PRTase_dom"/>
</dbReference>